<keyword evidence="9" id="KW-1185">Reference proteome</keyword>
<evidence type="ECO:0000256" key="4">
    <source>
        <dbReference type="ARBA" id="ARBA00022833"/>
    </source>
</evidence>
<proteinExistence type="predicted"/>
<accession>A0A7K5F360</accession>
<evidence type="ECO:0000256" key="5">
    <source>
        <dbReference type="PROSITE-ProRule" id="PRU01371"/>
    </source>
</evidence>
<protein>
    <submittedName>
        <fullName evidence="8">ZC21B protein</fullName>
    </submittedName>
</protein>
<evidence type="ECO:0000256" key="6">
    <source>
        <dbReference type="SAM" id="MobiDB-lite"/>
    </source>
</evidence>
<gene>
    <name evidence="8" type="primary">Zc2hc1b</name>
    <name evidence="8" type="ORF">PROATE_R12428</name>
</gene>
<keyword evidence="4" id="KW-0862">Zinc</keyword>
<dbReference type="InterPro" id="IPR049899">
    <property type="entry name" value="Znf_C2HC_C3H"/>
</dbReference>
<evidence type="ECO:0000313" key="8">
    <source>
        <dbReference type="EMBL" id="NWS38635.1"/>
    </source>
</evidence>
<evidence type="ECO:0000256" key="3">
    <source>
        <dbReference type="ARBA" id="ARBA00022771"/>
    </source>
</evidence>
<keyword evidence="2" id="KW-0677">Repeat</keyword>
<dbReference type="PROSITE" id="PS52027">
    <property type="entry name" value="ZF_C2HC_C3H"/>
    <property type="match status" value="2"/>
</dbReference>
<name>A0A7K5F360_PROAR</name>
<dbReference type="AlphaFoldDB" id="A0A7K5F360"/>
<evidence type="ECO:0000256" key="1">
    <source>
        <dbReference type="ARBA" id="ARBA00022723"/>
    </source>
</evidence>
<dbReference type="Proteomes" id="UP000562415">
    <property type="component" value="Unassembled WGS sequence"/>
</dbReference>
<comment type="caution">
    <text evidence="8">The sequence shown here is derived from an EMBL/GenBank/DDBJ whole genome shotgun (WGS) entry which is preliminary data.</text>
</comment>
<feature type="non-terminal residue" evidence="8">
    <location>
        <position position="1"/>
    </location>
</feature>
<feature type="domain" description="C2HC/C3H-type" evidence="7">
    <location>
        <begin position="125"/>
        <end position="154"/>
    </location>
</feature>
<dbReference type="EMBL" id="VYZH01000216">
    <property type="protein sequence ID" value="NWS38635.1"/>
    <property type="molecule type" value="Genomic_DNA"/>
</dbReference>
<keyword evidence="3 5" id="KW-0863">Zinc-finger</keyword>
<evidence type="ECO:0000259" key="7">
    <source>
        <dbReference type="PROSITE" id="PS52027"/>
    </source>
</evidence>
<feature type="domain" description="C2HC/C3H-type" evidence="7">
    <location>
        <begin position="22"/>
        <end position="51"/>
    </location>
</feature>
<dbReference type="PANTHER" id="PTHR13555">
    <property type="entry name" value="C2H2 ZINC FINGER CGI-62-RELATED"/>
    <property type="match status" value="1"/>
</dbReference>
<keyword evidence="1" id="KW-0479">Metal-binding</keyword>
<evidence type="ECO:0000256" key="2">
    <source>
        <dbReference type="ARBA" id="ARBA00022737"/>
    </source>
</evidence>
<feature type="non-terminal residue" evidence="8">
    <location>
        <position position="227"/>
    </location>
</feature>
<reference evidence="8 9" key="1">
    <citation type="submission" date="2019-09" db="EMBL/GenBank/DDBJ databases">
        <title>Bird 10,000 Genomes (B10K) Project - Family phase.</title>
        <authorList>
            <person name="Zhang G."/>
        </authorList>
    </citation>
    <scope>NUCLEOTIDE SEQUENCE [LARGE SCALE GENOMIC DNA]</scope>
    <source>
        <strain evidence="8">B10K-DU-017-47</strain>
    </source>
</reference>
<dbReference type="GO" id="GO:0008270">
    <property type="term" value="F:zinc ion binding"/>
    <property type="evidence" value="ECO:0007669"/>
    <property type="project" value="UniProtKB-KW"/>
</dbReference>
<dbReference type="OrthoDB" id="10066537at2759"/>
<dbReference type="PANTHER" id="PTHR13555:SF36">
    <property type="entry name" value="ZINC FINGER C2HC DOMAIN-CONTAINING PROTEIN 1B"/>
    <property type="match status" value="1"/>
</dbReference>
<feature type="region of interest" description="Disordered" evidence="6">
    <location>
        <begin position="159"/>
        <end position="227"/>
    </location>
</feature>
<dbReference type="Pfam" id="PF13913">
    <property type="entry name" value="zf-C2HC_2"/>
    <property type="match status" value="2"/>
</dbReference>
<evidence type="ECO:0000313" key="9">
    <source>
        <dbReference type="Proteomes" id="UP000562415"/>
    </source>
</evidence>
<dbReference type="InterPro" id="IPR026319">
    <property type="entry name" value="ZC2HC1A/B-like"/>
</dbReference>
<sequence>VEMSQVPGKELNGNGTIARSQDLAPCRTCGRRFAQDVLLRHDPICRKVFNKKRNPFSSMKQRLQGTEIMTIRKQHPQKKQPEKKSNWRQRHEDFINAIRSAKQVTKALKEGRPLPPPPPPSINPDYIQCPHCSRRFNEAAAERHIKFCEEQAIRRAFAAKTTRPVGKQPVTQRKPPTAAALPLQKGAQAGASTDEPRPDRKTSSGILQKPRRSLGASTGQKSSGALG</sequence>
<feature type="compositionally biased region" description="Polar residues" evidence="6">
    <location>
        <begin position="215"/>
        <end position="227"/>
    </location>
</feature>
<organism evidence="8 9">
    <name type="scientific">Probosciger aterrimus</name>
    <name type="common">Palm cockatoo</name>
    <dbReference type="NCBI Taxonomy" id="141839"/>
    <lineage>
        <taxon>Eukaryota</taxon>
        <taxon>Metazoa</taxon>
        <taxon>Chordata</taxon>
        <taxon>Craniata</taxon>
        <taxon>Vertebrata</taxon>
        <taxon>Euteleostomi</taxon>
        <taxon>Archelosauria</taxon>
        <taxon>Archosauria</taxon>
        <taxon>Dinosauria</taxon>
        <taxon>Saurischia</taxon>
        <taxon>Theropoda</taxon>
        <taxon>Coelurosauria</taxon>
        <taxon>Aves</taxon>
        <taxon>Neognathae</taxon>
        <taxon>Neoaves</taxon>
        <taxon>Telluraves</taxon>
        <taxon>Australaves</taxon>
        <taxon>Psittaciformes</taxon>
        <taxon>Cacatuidae</taxon>
        <taxon>Probosciger</taxon>
    </lineage>
</organism>